<keyword evidence="3" id="KW-1185">Reference proteome</keyword>
<dbReference type="RefSeq" id="WP_378613607.1">
    <property type="nucleotide sequence ID" value="NZ_JBHSAX010000014.1"/>
</dbReference>
<dbReference type="NCBIfam" id="TIGR02669">
    <property type="entry name" value="SpoIID_LytB"/>
    <property type="match status" value="1"/>
</dbReference>
<evidence type="ECO:0000313" key="2">
    <source>
        <dbReference type="EMBL" id="MFC3963876.1"/>
    </source>
</evidence>
<proteinExistence type="predicted"/>
<gene>
    <name evidence="2" type="ORF">ACFO0B_17940</name>
</gene>
<dbReference type="EMBL" id="JBHSAX010000014">
    <property type="protein sequence ID" value="MFC3963876.1"/>
    <property type="molecule type" value="Genomic_DNA"/>
</dbReference>
<protein>
    <submittedName>
        <fullName evidence="2">SpoIID/LytB domain-containing protein</fullName>
    </submittedName>
</protein>
<feature type="domain" description="Sporulation stage II protein D amidase enhancer LytB N-terminal" evidence="1">
    <location>
        <begin position="195"/>
        <end position="284"/>
    </location>
</feature>
<evidence type="ECO:0000313" key="3">
    <source>
        <dbReference type="Proteomes" id="UP001595696"/>
    </source>
</evidence>
<dbReference type="Proteomes" id="UP001595696">
    <property type="component" value="Unassembled WGS sequence"/>
</dbReference>
<reference evidence="3" key="1">
    <citation type="journal article" date="2019" name="Int. J. Syst. Evol. Microbiol.">
        <title>The Global Catalogue of Microorganisms (GCM) 10K type strain sequencing project: providing services to taxonomists for standard genome sequencing and annotation.</title>
        <authorList>
            <consortium name="The Broad Institute Genomics Platform"/>
            <consortium name="The Broad Institute Genome Sequencing Center for Infectious Disease"/>
            <person name="Wu L."/>
            <person name="Ma J."/>
        </authorList>
    </citation>
    <scope>NUCLEOTIDE SEQUENCE [LARGE SCALE GENOMIC DNA]</scope>
    <source>
        <strain evidence="3">CGMCC 4.7330</strain>
    </source>
</reference>
<accession>A0ABV8DWF0</accession>
<comment type="caution">
    <text evidence="2">The sequence shown here is derived from an EMBL/GenBank/DDBJ whole genome shotgun (WGS) entry which is preliminary data.</text>
</comment>
<sequence>MQRIHRRRGRRGSRTQDPALAPRRLLIACGALAASALAVTLAWPGAPYRVTTGDGHGRGLSQHGAFEGAQDGWDAERILAHYYPGAELGRIGPTLLRVRLQTQDDSSLDTYAEAGAVVAGRALEPGQVAHLTPLPDGGANVLVTLGCDGAVVWQGATDDPWVYPIDLGPNRPPAEHLRLCGGTGYRGALGVALEEGAARTVNEVDVEDYLLGVVPTEMQANWADKGAGEALRAQAVAARSYALAEQRYDYAQTCDSTDCQVYPGTEREDPRTTAAVTSTAGTVLLRDGHLLRSEYSAAPDGGEPADIDTFEIGPLPADLPPNPYLRPDPVPRDPRVDTGIEGPTAIQVEYQRIGGEQSAVGAPVGPELDLPLGAGTYQLFANGVIVATDTLGAQVVDFDTLLSMIPENP</sequence>
<evidence type="ECO:0000259" key="1">
    <source>
        <dbReference type="Pfam" id="PF08486"/>
    </source>
</evidence>
<dbReference type="InterPro" id="IPR013693">
    <property type="entry name" value="SpoIID/LytB_N"/>
</dbReference>
<dbReference type="InterPro" id="IPR013207">
    <property type="entry name" value="LGFP"/>
</dbReference>
<dbReference type="Pfam" id="PF08486">
    <property type="entry name" value="SpoIID"/>
    <property type="match status" value="1"/>
</dbReference>
<name>A0ABV8DWF0_9NOCA</name>
<organism evidence="2 3">
    <name type="scientific">Nocardia jiangsuensis</name>
    <dbReference type="NCBI Taxonomy" id="1691563"/>
    <lineage>
        <taxon>Bacteria</taxon>
        <taxon>Bacillati</taxon>
        <taxon>Actinomycetota</taxon>
        <taxon>Actinomycetes</taxon>
        <taxon>Mycobacteriales</taxon>
        <taxon>Nocardiaceae</taxon>
        <taxon>Nocardia</taxon>
    </lineage>
</organism>
<dbReference type="InterPro" id="IPR013486">
    <property type="entry name" value="SpoIID/LytB"/>
</dbReference>
<dbReference type="Pfam" id="PF08310">
    <property type="entry name" value="LGFP"/>
    <property type="match status" value="1"/>
</dbReference>